<dbReference type="SUPFAM" id="SSF56935">
    <property type="entry name" value="Porins"/>
    <property type="match status" value="1"/>
</dbReference>
<evidence type="ECO:0000256" key="3">
    <source>
        <dbReference type="ARBA" id="ARBA00023237"/>
    </source>
</evidence>
<keyword evidence="2" id="KW-0472">Membrane</keyword>
<evidence type="ECO:0000256" key="2">
    <source>
        <dbReference type="ARBA" id="ARBA00023136"/>
    </source>
</evidence>
<feature type="signal peptide" evidence="4">
    <location>
        <begin position="1"/>
        <end position="20"/>
    </location>
</feature>
<evidence type="ECO:0000256" key="4">
    <source>
        <dbReference type="SAM" id="SignalP"/>
    </source>
</evidence>
<feature type="chain" id="PRO_5017667561" evidence="4">
    <location>
        <begin position="21"/>
        <end position="1077"/>
    </location>
</feature>
<evidence type="ECO:0000313" key="6">
    <source>
        <dbReference type="EMBL" id="AXY77844.1"/>
    </source>
</evidence>
<dbReference type="InterPro" id="IPR023996">
    <property type="entry name" value="TonB-dep_OMP_SusC/RagA"/>
</dbReference>
<dbReference type="KEGG" id="pseg:D3H65_29345"/>
<sequence>MRKFLTLLAVLVLYTVLAYAQTKTVTGKITDELGDPIPFATVVIKGTKVAFVSDASGSFSAKVKQGDILVVSAQSLTTKEVTVGASNVVAITLAKNNNALAEVVVTGAYNTKKTQRSTSYNAQVVSNEQLNVIRQTNLNGALAGKVSGLQFRGQSTAKLGNVGNVRLRGASGLGGDEGVIYVVDGTILPSANDINIDDIEDVTVLQGPAAAAQFGSQGANGAIVISLKKAKKNAKGIGVDLNTGAQFEQVYILPNYQNTYAGGGNADLTQYVWKPGQPDAWKALDGKYYHNYSDDASWGPRMVGQEYIPWYAWYEGTPYSFKTAKLNPQPDNGKDYFQTASIYNNSISFSKATDNMNLRVSYGNIDVKGILPSSWLKKHTLNVNAAMDLNQHFTLSANVNYISQKRQGDFDDGYSNQSTGSFNQWFHRDLDMGIMKELRGLRTPEGIYASWNHNDPTSYKSDDPSAFYAGNYWYNFYTWADLVRNNDGLDRLYGDVSLTYKINNDLRIRGTYRKQQNTTWGESKYSSNLLTSGTQTTGNCPECKGFYGTSESYSNRENLEVMASYSKKLNDFQFGINAGTDFFRWISKSNSASTVDGLNVPDLFNVSNSKGRPTIGNGRTEEKYKAILVKGDIGWRNMLFGDFTLRNDWFSTLPPDNNDVLSKSFGVSFVFSDLLKVPALSYGKIRASWGEIPQALGATSTTFGAYRYPGFEFGVGANPWGSNFLMSTPNELVDSAIRGAVKAQKEIGLDLKFLNNRIGIGVTYWDGTEKNIPRSVPVNGASGFTSILINTGEITKKGIDVQFNARPFWLPNFKWEVNATWGRLLENKVVKIADQVKRISVEGLWGTTGPILVHEEGKEWGQIFGSGIKRINGQPVLDDDGFYVAQAETFYGNVLPKYTGGIQNNFEIYKNFTVNVNIDYQKGGKFFSLSDMWGSYSGLTARTAAVNDKGNPIRDAVADGGGMHIFGVDKDGKPVDHYVEAQDYYHNMYNNRTFDEFVYDLTYVKLRELSIGYNIPLKKLGIDKWINRANFSIVARNLLLIYAETKDFDPSEISSLSGEAGNLPGTRGIGFNLRVGF</sequence>
<keyword evidence="3" id="KW-0998">Cell outer membrane</keyword>
<organism evidence="6 7">
    <name type="scientific">Paraflavitalea soli</name>
    <dbReference type="NCBI Taxonomy" id="2315862"/>
    <lineage>
        <taxon>Bacteria</taxon>
        <taxon>Pseudomonadati</taxon>
        <taxon>Bacteroidota</taxon>
        <taxon>Chitinophagia</taxon>
        <taxon>Chitinophagales</taxon>
        <taxon>Chitinophagaceae</taxon>
        <taxon>Paraflavitalea</taxon>
    </lineage>
</organism>
<dbReference type="InterPro" id="IPR008969">
    <property type="entry name" value="CarboxyPept-like_regulatory"/>
</dbReference>
<proteinExistence type="predicted"/>
<dbReference type="InterPro" id="IPR037066">
    <property type="entry name" value="Plug_dom_sf"/>
</dbReference>
<accession>A0A3B7MTH0</accession>
<evidence type="ECO:0000256" key="1">
    <source>
        <dbReference type="ARBA" id="ARBA00004442"/>
    </source>
</evidence>
<dbReference type="InterPro" id="IPR036942">
    <property type="entry name" value="Beta-barrel_TonB_sf"/>
</dbReference>
<name>A0A3B7MTH0_9BACT</name>
<comment type="subcellular location">
    <subcellularLocation>
        <location evidence="1">Cell outer membrane</location>
    </subcellularLocation>
</comment>
<dbReference type="Gene3D" id="2.170.130.10">
    <property type="entry name" value="TonB-dependent receptor, plug domain"/>
    <property type="match status" value="1"/>
</dbReference>
<dbReference type="AlphaFoldDB" id="A0A3B7MTH0"/>
<dbReference type="Gene3D" id="2.60.40.1120">
    <property type="entry name" value="Carboxypeptidase-like, regulatory domain"/>
    <property type="match status" value="1"/>
</dbReference>
<dbReference type="SUPFAM" id="SSF49464">
    <property type="entry name" value="Carboxypeptidase regulatory domain-like"/>
    <property type="match status" value="1"/>
</dbReference>
<protein>
    <submittedName>
        <fullName evidence="6">SusC/RagA family TonB-linked outer membrane protein</fullName>
    </submittedName>
</protein>
<dbReference type="Proteomes" id="UP000263900">
    <property type="component" value="Chromosome"/>
</dbReference>
<dbReference type="Gene3D" id="2.40.170.20">
    <property type="entry name" value="TonB-dependent receptor, beta-barrel domain"/>
    <property type="match status" value="1"/>
</dbReference>
<gene>
    <name evidence="6" type="ORF">D3H65_29345</name>
</gene>
<dbReference type="RefSeq" id="WP_119053717.1">
    <property type="nucleotide sequence ID" value="NZ_CP032157.1"/>
</dbReference>
<dbReference type="EMBL" id="CP032157">
    <property type="protein sequence ID" value="AXY77844.1"/>
    <property type="molecule type" value="Genomic_DNA"/>
</dbReference>
<evidence type="ECO:0000259" key="5">
    <source>
        <dbReference type="Pfam" id="PF07715"/>
    </source>
</evidence>
<keyword evidence="4" id="KW-0732">Signal</keyword>
<dbReference type="InterPro" id="IPR012910">
    <property type="entry name" value="Plug_dom"/>
</dbReference>
<evidence type="ECO:0000313" key="7">
    <source>
        <dbReference type="Proteomes" id="UP000263900"/>
    </source>
</evidence>
<dbReference type="OrthoDB" id="9768177at2"/>
<keyword evidence="7" id="KW-1185">Reference proteome</keyword>
<feature type="domain" description="TonB-dependent receptor plug" evidence="5">
    <location>
        <begin position="115"/>
        <end position="222"/>
    </location>
</feature>
<dbReference type="Pfam" id="PF07715">
    <property type="entry name" value="Plug"/>
    <property type="match status" value="1"/>
</dbReference>
<reference evidence="6 7" key="1">
    <citation type="submission" date="2018-09" db="EMBL/GenBank/DDBJ databases">
        <title>Genome sequencing of strain 6GH32-13.</title>
        <authorList>
            <person name="Weon H.-Y."/>
            <person name="Heo J."/>
            <person name="Kwon S.-W."/>
        </authorList>
    </citation>
    <scope>NUCLEOTIDE SEQUENCE [LARGE SCALE GENOMIC DNA]</scope>
    <source>
        <strain evidence="6 7">5GH32-13</strain>
    </source>
</reference>
<dbReference type="GO" id="GO:0009279">
    <property type="term" value="C:cell outer membrane"/>
    <property type="evidence" value="ECO:0007669"/>
    <property type="project" value="UniProtKB-SubCell"/>
</dbReference>
<dbReference type="NCBIfam" id="TIGR04056">
    <property type="entry name" value="OMP_RagA_SusC"/>
    <property type="match status" value="1"/>
</dbReference>
<dbReference type="Pfam" id="PF13715">
    <property type="entry name" value="CarbopepD_reg_2"/>
    <property type="match status" value="1"/>
</dbReference>